<evidence type="ECO:0000313" key="1">
    <source>
        <dbReference type="EMBL" id="KAI3825791.1"/>
    </source>
</evidence>
<keyword evidence="2" id="KW-1185">Reference proteome</keyword>
<reference evidence="2" key="1">
    <citation type="journal article" date="2022" name="Mol. Ecol. Resour.">
        <title>The genomes of chicory, endive, great burdock and yacon provide insights into Asteraceae palaeo-polyploidization history and plant inulin production.</title>
        <authorList>
            <person name="Fan W."/>
            <person name="Wang S."/>
            <person name="Wang H."/>
            <person name="Wang A."/>
            <person name="Jiang F."/>
            <person name="Liu H."/>
            <person name="Zhao H."/>
            <person name="Xu D."/>
            <person name="Zhang Y."/>
        </authorList>
    </citation>
    <scope>NUCLEOTIDE SEQUENCE [LARGE SCALE GENOMIC DNA]</scope>
    <source>
        <strain evidence="2">cv. Yunnan</strain>
    </source>
</reference>
<sequence>MPLDRDKIFSLILDRTNERRTPMAAIPCTVQLIFATKFVNNSTPLRKFDSQFMGMRKRLGFCKPISRIGPSCGSRTTCWFKFGKNGVDAEGAGIYGSQSRDDFDRDDVEQYFNYMGMLAVEGTYDKMEALLSQNIHPVDILLMMASSEGDKPKIEELLRAGAKYDVKDADGKTALDKASNDEIKKFILSFSTQKA</sequence>
<name>A0ACB9K0N2_9ASTR</name>
<gene>
    <name evidence="1" type="ORF">L1987_07432</name>
</gene>
<reference evidence="1 2" key="2">
    <citation type="journal article" date="2022" name="Mol. Ecol. Resour.">
        <title>The genomes of chicory, endive, great burdock and yacon provide insights into Asteraceae paleo-polyploidization history and plant inulin production.</title>
        <authorList>
            <person name="Fan W."/>
            <person name="Wang S."/>
            <person name="Wang H."/>
            <person name="Wang A."/>
            <person name="Jiang F."/>
            <person name="Liu H."/>
            <person name="Zhao H."/>
            <person name="Xu D."/>
            <person name="Zhang Y."/>
        </authorList>
    </citation>
    <scope>NUCLEOTIDE SEQUENCE [LARGE SCALE GENOMIC DNA]</scope>
    <source>
        <strain evidence="2">cv. Yunnan</strain>
        <tissue evidence="1">Leaves</tissue>
    </source>
</reference>
<dbReference type="EMBL" id="CM042019">
    <property type="protein sequence ID" value="KAI3825791.1"/>
    <property type="molecule type" value="Genomic_DNA"/>
</dbReference>
<accession>A0ACB9K0N2</accession>
<comment type="caution">
    <text evidence="1">The sequence shown here is derived from an EMBL/GenBank/DDBJ whole genome shotgun (WGS) entry which is preliminary data.</text>
</comment>
<organism evidence="1 2">
    <name type="scientific">Smallanthus sonchifolius</name>
    <dbReference type="NCBI Taxonomy" id="185202"/>
    <lineage>
        <taxon>Eukaryota</taxon>
        <taxon>Viridiplantae</taxon>
        <taxon>Streptophyta</taxon>
        <taxon>Embryophyta</taxon>
        <taxon>Tracheophyta</taxon>
        <taxon>Spermatophyta</taxon>
        <taxon>Magnoliopsida</taxon>
        <taxon>eudicotyledons</taxon>
        <taxon>Gunneridae</taxon>
        <taxon>Pentapetalae</taxon>
        <taxon>asterids</taxon>
        <taxon>campanulids</taxon>
        <taxon>Asterales</taxon>
        <taxon>Asteraceae</taxon>
        <taxon>Asteroideae</taxon>
        <taxon>Heliantheae alliance</taxon>
        <taxon>Millerieae</taxon>
        <taxon>Smallanthus</taxon>
    </lineage>
</organism>
<evidence type="ECO:0000313" key="2">
    <source>
        <dbReference type="Proteomes" id="UP001056120"/>
    </source>
</evidence>
<dbReference type="Proteomes" id="UP001056120">
    <property type="component" value="Linkage Group LG02"/>
</dbReference>
<proteinExistence type="predicted"/>
<protein>
    <submittedName>
        <fullName evidence="1">Uncharacterized protein</fullName>
    </submittedName>
</protein>